<name>A0AAV1NB15_SCOSC</name>
<protein>
    <submittedName>
        <fullName evidence="1">Uncharacterized protein</fullName>
    </submittedName>
</protein>
<proteinExistence type="predicted"/>
<gene>
    <name evidence="1" type="ORF">FSCOSCO3_A009905</name>
</gene>
<dbReference type="Proteomes" id="UP001314229">
    <property type="component" value="Unassembled WGS sequence"/>
</dbReference>
<organism evidence="1 2">
    <name type="scientific">Scomber scombrus</name>
    <name type="common">Atlantic mackerel</name>
    <name type="synonym">Scomber vernalis</name>
    <dbReference type="NCBI Taxonomy" id="13677"/>
    <lineage>
        <taxon>Eukaryota</taxon>
        <taxon>Metazoa</taxon>
        <taxon>Chordata</taxon>
        <taxon>Craniata</taxon>
        <taxon>Vertebrata</taxon>
        <taxon>Euteleostomi</taxon>
        <taxon>Actinopterygii</taxon>
        <taxon>Neopterygii</taxon>
        <taxon>Teleostei</taxon>
        <taxon>Neoteleostei</taxon>
        <taxon>Acanthomorphata</taxon>
        <taxon>Pelagiaria</taxon>
        <taxon>Scombriformes</taxon>
        <taxon>Scombridae</taxon>
        <taxon>Scomber</taxon>
    </lineage>
</organism>
<sequence>MRKAPRTQKFSRHYSLTFVRFAGDAAARRSCSHSIVCASGSPGLRSWTRNNTREPRYVRNIKTNQAPSATPHLKPPLRAAGHGESLSDAIMLIMLLFEEEGASPGGTDGYAPSQIVLGETRGGGVERVVAAVVRIEVEEEKEGEIGVYFFGNL</sequence>
<dbReference type="EMBL" id="CAWUFR010000024">
    <property type="protein sequence ID" value="CAK6956323.1"/>
    <property type="molecule type" value="Genomic_DNA"/>
</dbReference>
<accession>A0AAV1NB15</accession>
<dbReference type="AlphaFoldDB" id="A0AAV1NB15"/>
<comment type="caution">
    <text evidence="1">The sequence shown here is derived from an EMBL/GenBank/DDBJ whole genome shotgun (WGS) entry which is preliminary data.</text>
</comment>
<evidence type="ECO:0000313" key="1">
    <source>
        <dbReference type="EMBL" id="CAK6956323.1"/>
    </source>
</evidence>
<keyword evidence="2" id="KW-1185">Reference proteome</keyword>
<reference evidence="1 2" key="1">
    <citation type="submission" date="2024-01" db="EMBL/GenBank/DDBJ databases">
        <authorList>
            <person name="Alioto T."/>
            <person name="Alioto T."/>
            <person name="Gomez Garrido J."/>
        </authorList>
    </citation>
    <scope>NUCLEOTIDE SEQUENCE [LARGE SCALE GENOMIC DNA]</scope>
</reference>
<evidence type="ECO:0000313" key="2">
    <source>
        <dbReference type="Proteomes" id="UP001314229"/>
    </source>
</evidence>